<evidence type="ECO:0000313" key="2">
    <source>
        <dbReference type="EMBL" id="GHA08153.1"/>
    </source>
</evidence>
<reference evidence="2" key="1">
    <citation type="journal article" date="2014" name="Int. J. Syst. Evol. Microbiol.">
        <title>Complete genome sequence of Corynebacterium casei LMG S-19264T (=DSM 44701T), isolated from a smear-ripened cheese.</title>
        <authorList>
            <consortium name="US DOE Joint Genome Institute (JGI-PGF)"/>
            <person name="Walter F."/>
            <person name="Albersmeier A."/>
            <person name="Kalinowski J."/>
            <person name="Ruckert C."/>
        </authorList>
    </citation>
    <scope>NUCLEOTIDE SEQUENCE</scope>
    <source>
        <strain evidence="2">KCTC 32422</strain>
    </source>
</reference>
<dbReference type="Pfam" id="PF09832">
    <property type="entry name" value="DUF2059"/>
    <property type="match status" value="1"/>
</dbReference>
<dbReference type="InterPro" id="IPR018637">
    <property type="entry name" value="DUF2059"/>
</dbReference>
<organism evidence="2 3">
    <name type="scientific">Novosphingobium arvoryzae</name>
    <dbReference type="NCBI Taxonomy" id="1256514"/>
    <lineage>
        <taxon>Bacteria</taxon>
        <taxon>Pseudomonadati</taxon>
        <taxon>Pseudomonadota</taxon>
        <taxon>Alphaproteobacteria</taxon>
        <taxon>Sphingomonadales</taxon>
        <taxon>Sphingomonadaceae</taxon>
        <taxon>Novosphingobium</taxon>
    </lineage>
</organism>
<comment type="caution">
    <text evidence="2">The sequence shown here is derived from an EMBL/GenBank/DDBJ whole genome shotgun (WGS) entry which is preliminary data.</text>
</comment>
<feature type="domain" description="DUF2059" evidence="1">
    <location>
        <begin position="79"/>
        <end position="113"/>
    </location>
</feature>
<proteinExistence type="predicted"/>
<evidence type="ECO:0000313" key="3">
    <source>
        <dbReference type="Proteomes" id="UP000634139"/>
    </source>
</evidence>
<evidence type="ECO:0000259" key="1">
    <source>
        <dbReference type="Pfam" id="PF09832"/>
    </source>
</evidence>
<name>A0A918RR94_9SPHN</name>
<keyword evidence="3" id="KW-1185">Reference proteome</keyword>
<gene>
    <name evidence="2" type="ORF">GCM10011617_30940</name>
</gene>
<sequence length="225" mass="23713">MPAAAPVAVDPFEDIYAAIQESADMERQLDQLSATIAEQIASADTSLAIAEARYPGLSKAMVAGFRPVLAGYSARVRESFRPRMIAVFRDKLSASEARDVAAFYRSPMGKRLLGGVVESFDAKATITSALKDKEVSAAAVQADTDAAVRGALAQFTQDDFAALGELARRQPGLMKLGAIGEALGPIRAEMENQPLTDAEQQALSDSIVASLDKHISAAEAKAAGK</sequence>
<accession>A0A918RR94</accession>
<dbReference type="Proteomes" id="UP000634139">
    <property type="component" value="Unassembled WGS sequence"/>
</dbReference>
<dbReference type="EMBL" id="BMZD01000013">
    <property type="protein sequence ID" value="GHA08153.1"/>
    <property type="molecule type" value="Genomic_DNA"/>
</dbReference>
<protein>
    <recommendedName>
        <fullName evidence="1">DUF2059 domain-containing protein</fullName>
    </recommendedName>
</protein>
<reference evidence="2" key="2">
    <citation type="submission" date="2020-09" db="EMBL/GenBank/DDBJ databases">
        <authorList>
            <person name="Sun Q."/>
            <person name="Kim S."/>
        </authorList>
    </citation>
    <scope>NUCLEOTIDE SEQUENCE</scope>
    <source>
        <strain evidence="2">KCTC 32422</strain>
    </source>
</reference>
<dbReference type="AlphaFoldDB" id="A0A918RR94"/>